<evidence type="ECO:0000256" key="3">
    <source>
        <dbReference type="SAM" id="MobiDB-lite"/>
    </source>
</evidence>
<dbReference type="PRINTS" id="PR00455">
    <property type="entry name" value="HTHTETR"/>
</dbReference>
<feature type="DNA-binding region" description="H-T-H motif" evidence="2">
    <location>
        <begin position="24"/>
        <end position="43"/>
    </location>
</feature>
<dbReference type="Pfam" id="PF00440">
    <property type="entry name" value="TetR_N"/>
    <property type="match status" value="1"/>
</dbReference>
<keyword evidence="6" id="KW-1185">Reference proteome</keyword>
<sequence>MGHREDLLAGAKKCLYEKGYARTTARDIVAASNTNLASIGYHFGSKEALLNAALIEASDEMAEEFIQLTGREMTSGRPGSTAEAWDRAMKEFARYRQLLIAQVEAWAQVERSPELRSELARHYEDGRVRGTAASKDMIPAADDRTGRAIAAVTMALADGLIIQWLLDPDQAPTGEDIALGIRALAGVASVTDPDIESGGESGNAHDDESGAEPIGQQRQATGEIRA</sequence>
<dbReference type="PANTHER" id="PTHR30055:SF219">
    <property type="entry name" value="TRANSCRIPTIONAL REGULATORY PROTEIN"/>
    <property type="match status" value="1"/>
</dbReference>
<dbReference type="AlphaFoldDB" id="A0A6N9YQL4"/>
<dbReference type="InterPro" id="IPR036271">
    <property type="entry name" value="Tet_transcr_reg_TetR-rel_C_sf"/>
</dbReference>
<protein>
    <submittedName>
        <fullName evidence="5">TetR/AcrR family transcriptional regulator</fullName>
    </submittedName>
</protein>
<evidence type="ECO:0000313" key="6">
    <source>
        <dbReference type="Proteomes" id="UP000469185"/>
    </source>
</evidence>
<evidence type="ECO:0000256" key="2">
    <source>
        <dbReference type="PROSITE-ProRule" id="PRU00335"/>
    </source>
</evidence>
<dbReference type="PROSITE" id="PS50977">
    <property type="entry name" value="HTH_TETR_2"/>
    <property type="match status" value="1"/>
</dbReference>
<dbReference type="EMBL" id="JAAGOB010000010">
    <property type="protein sequence ID" value="NED97220.1"/>
    <property type="molecule type" value="Genomic_DNA"/>
</dbReference>
<dbReference type="RefSeq" id="WP_163820005.1">
    <property type="nucleotide sequence ID" value="NZ_JAAGOB010000010.1"/>
</dbReference>
<accession>A0A6N9YQL4</accession>
<dbReference type="InterPro" id="IPR041583">
    <property type="entry name" value="TetR_C_31"/>
</dbReference>
<dbReference type="SUPFAM" id="SSF46689">
    <property type="entry name" value="Homeodomain-like"/>
    <property type="match status" value="1"/>
</dbReference>
<evidence type="ECO:0000256" key="1">
    <source>
        <dbReference type="ARBA" id="ARBA00023125"/>
    </source>
</evidence>
<dbReference type="SUPFAM" id="SSF48498">
    <property type="entry name" value="Tetracyclin repressor-like, C-terminal domain"/>
    <property type="match status" value="1"/>
</dbReference>
<feature type="domain" description="HTH tetR-type" evidence="4">
    <location>
        <begin position="1"/>
        <end position="61"/>
    </location>
</feature>
<comment type="caution">
    <text evidence="5">The sequence shown here is derived from an EMBL/GenBank/DDBJ whole genome shotgun (WGS) entry which is preliminary data.</text>
</comment>
<organism evidence="5 6">
    <name type="scientific">Phytoactinopolyspora alkaliphila</name>
    <dbReference type="NCBI Taxonomy" id="1783498"/>
    <lineage>
        <taxon>Bacteria</taxon>
        <taxon>Bacillati</taxon>
        <taxon>Actinomycetota</taxon>
        <taxon>Actinomycetes</taxon>
        <taxon>Jiangellales</taxon>
        <taxon>Jiangellaceae</taxon>
        <taxon>Phytoactinopolyspora</taxon>
    </lineage>
</organism>
<dbReference type="InterPro" id="IPR009057">
    <property type="entry name" value="Homeodomain-like_sf"/>
</dbReference>
<dbReference type="GO" id="GO:0000976">
    <property type="term" value="F:transcription cis-regulatory region binding"/>
    <property type="evidence" value="ECO:0007669"/>
    <property type="project" value="TreeGrafter"/>
</dbReference>
<name>A0A6N9YQL4_9ACTN</name>
<gene>
    <name evidence="5" type="ORF">G1H11_18130</name>
</gene>
<proteinExistence type="predicted"/>
<keyword evidence="1 2" id="KW-0238">DNA-binding</keyword>
<feature type="region of interest" description="Disordered" evidence="3">
    <location>
        <begin position="191"/>
        <end position="226"/>
    </location>
</feature>
<dbReference type="Pfam" id="PF17940">
    <property type="entry name" value="TetR_C_31"/>
    <property type="match status" value="1"/>
</dbReference>
<reference evidence="5 6" key="1">
    <citation type="submission" date="2020-02" db="EMBL/GenBank/DDBJ databases">
        <authorList>
            <person name="Li X.-J."/>
            <person name="Feng X.-M."/>
        </authorList>
    </citation>
    <scope>NUCLEOTIDE SEQUENCE [LARGE SCALE GENOMIC DNA]</scope>
    <source>
        <strain evidence="5 6">CGMCC 4.7225</strain>
    </source>
</reference>
<evidence type="ECO:0000313" key="5">
    <source>
        <dbReference type="EMBL" id="NED97220.1"/>
    </source>
</evidence>
<dbReference type="GO" id="GO:0003700">
    <property type="term" value="F:DNA-binding transcription factor activity"/>
    <property type="evidence" value="ECO:0007669"/>
    <property type="project" value="TreeGrafter"/>
</dbReference>
<evidence type="ECO:0000259" key="4">
    <source>
        <dbReference type="PROSITE" id="PS50977"/>
    </source>
</evidence>
<dbReference type="InterPro" id="IPR050109">
    <property type="entry name" value="HTH-type_TetR-like_transc_reg"/>
</dbReference>
<dbReference type="InterPro" id="IPR001647">
    <property type="entry name" value="HTH_TetR"/>
</dbReference>
<dbReference type="Gene3D" id="1.10.357.10">
    <property type="entry name" value="Tetracycline Repressor, domain 2"/>
    <property type="match status" value="1"/>
</dbReference>
<dbReference type="PANTHER" id="PTHR30055">
    <property type="entry name" value="HTH-TYPE TRANSCRIPTIONAL REGULATOR RUTR"/>
    <property type="match status" value="1"/>
</dbReference>
<dbReference type="Proteomes" id="UP000469185">
    <property type="component" value="Unassembled WGS sequence"/>
</dbReference>